<dbReference type="Pfam" id="PF17389">
    <property type="entry name" value="Bac_rhamnosid6H"/>
    <property type="match status" value="2"/>
</dbReference>
<dbReference type="RefSeq" id="XP_056763971.1">
    <property type="nucleotide sequence ID" value="XM_056911145.1"/>
</dbReference>
<dbReference type="Pfam" id="PF17390">
    <property type="entry name" value="Bac_rhamnosid_C"/>
    <property type="match status" value="1"/>
</dbReference>
<dbReference type="PANTHER" id="PTHR33307">
    <property type="entry name" value="ALPHA-RHAMNOSIDASE (EUROFUNG)"/>
    <property type="match status" value="1"/>
</dbReference>
<dbReference type="Gene3D" id="1.50.10.10">
    <property type="match status" value="1"/>
</dbReference>
<dbReference type="EMBL" id="JAPVEA010000007">
    <property type="protein sequence ID" value="KAJ5443891.1"/>
    <property type="molecule type" value="Genomic_DNA"/>
</dbReference>
<keyword evidence="3" id="KW-0378">Hydrolase</keyword>
<evidence type="ECO:0000313" key="7">
    <source>
        <dbReference type="Proteomes" id="UP001213681"/>
    </source>
</evidence>
<name>A0AAD6G1F2_9EURO</name>
<dbReference type="InterPro" id="IPR035398">
    <property type="entry name" value="Bac_rhamnosid_C"/>
</dbReference>
<protein>
    <recommendedName>
        <fullName evidence="2">alpha-L-rhamnosidase</fullName>
        <ecNumber evidence="2">3.2.1.40</ecNumber>
    </recommendedName>
</protein>
<dbReference type="Gene3D" id="2.60.420.10">
    <property type="entry name" value="Maltose phosphorylase, domain 3"/>
    <property type="match status" value="1"/>
</dbReference>
<dbReference type="GeneID" id="81601388"/>
<dbReference type="Proteomes" id="UP001213681">
    <property type="component" value="Unassembled WGS sequence"/>
</dbReference>
<evidence type="ECO:0000313" key="6">
    <source>
        <dbReference type="EMBL" id="KAJ5443891.1"/>
    </source>
</evidence>
<gene>
    <name evidence="6" type="ORF">N7458_007763</name>
</gene>
<comment type="caution">
    <text evidence="6">The sequence shown here is derived from an EMBL/GenBank/DDBJ whole genome shotgun (WGS) entry which is preliminary data.</text>
</comment>
<sequence length="325" mass="36233">MVAWVDKGIPRGLDELWDIEYWQLGDWLDPTAPPDQPGDSRTNATLVADAYLVRVTRVIAQVSELLRESSNAARYHADYLRLKSTALSLALMFSLLGSEKQNTEAGRRLAYLVRLANFRVSTGFVGTPIITHALTRAGYAQLAYRMLLEKGCPSWMYPITMGATTIWERWDSMKADGSVNGGEMTSFNHYALGLIINWLHTTVAGMTEIEPGWRKIKVQPIPGGTITSAKATYESPYGRVECAWEVHNNEEFVVDLVVPPNSRALVVLPNDNEGLWAGSGRHSFTRAYSPATWPPAPIRDFFRQPNNKLIALNGKFANGYKLVSE</sequence>
<accession>A0AAD6G1F2</accession>
<dbReference type="GO" id="GO:0030596">
    <property type="term" value="F:alpha-L-rhamnosidase activity"/>
    <property type="evidence" value="ECO:0007669"/>
    <property type="project" value="UniProtKB-EC"/>
</dbReference>
<reference evidence="6" key="1">
    <citation type="submission" date="2022-12" db="EMBL/GenBank/DDBJ databases">
        <authorList>
            <person name="Petersen C."/>
        </authorList>
    </citation>
    <scope>NUCLEOTIDE SEQUENCE</scope>
    <source>
        <strain evidence="6">IBT 16125</strain>
    </source>
</reference>
<dbReference type="PANTHER" id="PTHR33307:SF6">
    <property type="entry name" value="ALPHA-RHAMNOSIDASE (EUROFUNG)-RELATED"/>
    <property type="match status" value="1"/>
</dbReference>
<dbReference type="InterPro" id="IPR016007">
    <property type="entry name" value="Alpha_rhamnosid"/>
</dbReference>
<comment type="catalytic activity">
    <reaction evidence="1">
        <text>Hydrolysis of terminal non-reducing alpha-L-rhamnose residues in alpha-L-rhamnosides.</text>
        <dbReference type="EC" id="3.2.1.40"/>
    </reaction>
</comment>
<keyword evidence="7" id="KW-1185">Reference proteome</keyword>
<feature type="domain" description="Alpha-L-rhamnosidase C-terminal" evidence="5">
    <location>
        <begin position="205"/>
        <end position="278"/>
    </location>
</feature>
<evidence type="ECO:0000259" key="5">
    <source>
        <dbReference type="Pfam" id="PF17390"/>
    </source>
</evidence>
<dbReference type="InterPro" id="IPR012341">
    <property type="entry name" value="6hp_glycosidase-like_sf"/>
</dbReference>
<proteinExistence type="predicted"/>
<evidence type="ECO:0000256" key="2">
    <source>
        <dbReference type="ARBA" id="ARBA00012652"/>
    </source>
</evidence>
<feature type="domain" description="Alpha-L-rhamnosidase six-hairpin glycosidase" evidence="4">
    <location>
        <begin position="84"/>
        <end position="203"/>
    </location>
</feature>
<dbReference type="EC" id="3.2.1.40" evidence="2"/>
<reference evidence="6" key="2">
    <citation type="journal article" date="2023" name="IMA Fungus">
        <title>Comparative genomic study of the Penicillium genus elucidates a diverse pangenome and 15 lateral gene transfer events.</title>
        <authorList>
            <person name="Petersen C."/>
            <person name="Sorensen T."/>
            <person name="Nielsen M.R."/>
            <person name="Sondergaard T.E."/>
            <person name="Sorensen J.L."/>
            <person name="Fitzpatrick D.A."/>
            <person name="Frisvad J.C."/>
            <person name="Nielsen K.L."/>
        </authorList>
    </citation>
    <scope>NUCLEOTIDE SEQUENCE</scope>
    <source>
        <strain evidence="6">IBT 16125</strain>
    </source>
</reference>
<dbReference type="GO" id="GO:0005975">
    <property type="term" value="P:carbohydrate metabolic process"/>
    <property type="evidence" value="ECO:0007669"/>
    <property type="project" value="InterPro"/>
</dbReference>
<evidence type="ECO:0000256" key="3">
    <source>
        <dbReference type="ARBA" id="ARBA00022801"/>
    </source>
</evidence>
<feature type="domain" description="Alpha-L-rhamnosidase six-hairpin glycosidase" evidence="4">
    <location>
        <begin position="1"/>
        <end position="83"/>
    </location>
</feature>
<dbReference type="SUPFAM" id="SSF48208">
    <property type="entry name" value="Six-hairpin glycosidases"/>
    <property type="match status" value="1"/>
</dbReference>
<evidence type="ECO:0000259" key="4">
    <source>
        <dbReference type="Pfam" id="PF17389"/>
    </source>
</evidence>
<dbReference type="InterPro" id="IPR008928">
    <property type="entry name" value="6-hairpin_glycosidase_sf"/>
</dbReference>
<evidence type="ECO:0000256" key="1">
    <source>
        <dbReference type="ARBA" id="ARBA00001445"/>
    </source>
</evidence>
<dbReference type="AlphaFoldDB" id="A0AAD6G1F2"/>
<organism evidence="6 7">
    <name type="scientific">Penicillium daleae</name>
    <dbReference type="NCBI Taxonomy" id="63821"/>
    <lineage>
        <taxon>Eukaryota</taxon>
        <taxon>Fungi</taxon>
        <taxon>Dikarya</taxon>
        <taxon>Ascomycota</taxon>
        <taxon>Pezizomycotina</taxon>
        <taxon>Eurotiomycetes</taxon>
        <taxon>Eurotiomycetidae</taxon>
        <taxon>Eurotiales</taxon>
        <taxon>Aspergillaceae</taxon>
        <taxon>Penicillium</taxon>
    </lineage>
</organism>
<dbReference type="InterPro" id="IPR035396">
    <property type="entry name" value="Bac_rhamnosid6H"/>
</dbReference>